<dbReference type="SUPFAM" id="SSF53822">
    <property type="entry name" value="Periplasmic binding protein-like I"/>
    <property type="match status" value="1"/>
</dbReference>
<evidence type="ECO:0000256" key="1">
    <source>
        <dbReference type="ARBA" id="ARBA00023015"/>
    </source>
</evidence>
<dbReference type="PANTHER" id="PTHR30146">
    <property type="entry name" value="LACI-RELATED TRANSCRIPTIONAL REPRESSOR"/>
    <property type="match status" value="1"/>
</dbReference>
<dbReference type="InterPro" id="IPR010982">
    <property type="entry name" value="Lambda_DNA-bd_dom_sf"/>
</dbReference>
<dbReference type="SUPFAM" id="SSF47413">
    <property type="entry name" value="lambda repressor-like DNA-binding domains"/>
    <property type="match status" value="1"/>
</dbReference>
<reference evidence="5 6" key="1">
    <citation type="submission" date="2015-09" db="EMBL/GenBank/DDBJ databases">
        <title>Draft genome sequence of Kouleothrix aurantiaca JCM 19913.</title>
        <authorList>
            <person name="Hemp J."/>
        </authorList>
    </citation>
    <scope>NUCLEOTIDE SEQUENCE [LARGE SCALE GENOMIC DNA]</scope>
    <source>
        <strain evidence="5 6">COM-B</strain>
    </source>
</reference>
<accession>A0A0P9H3U4</accession>
<feature type="non-terminal residue" evidence="5">
    <location>
        <position position="222"/>
    </location>
</feature>
<comment type="caution">
    <text evidence="5">The sequence shown here is derived from an EMBL/GenBank/DDBJ whole genome shotgun (WGS) entry which is preliminary data.</text>
</comment>
<organism evidence="5 6">
    <name type="scientific">Kouleothrix aurantiaca</name>
    <dbReference type="NCBI Taxonomy" id="186479"/>
    <lineage>
        <taxon>Bacteria</taxon>
        <taxon>Bacillati</taxon>
        <taxon>Chloroflexota</taxon>
        <taxon>Chloroflexia</taxon>
        <taxon>Chloroflexales</taxon>
        <taxon>Roseiflexineae</taxon>
        <taxon>Roseiflexaceae</taxon>
        <taxon>Kouleothrix</taxon>
    </lineage>
</organism>
<keyword evidence="6" id="KW-1185">Reference proteome</keyword>
<dbReference type="Gene3D" id="1.10.260.40">
    <property type="entry name" value="lambda repressor-like DNA-binding domains"/>
    <property type="match status" value="1"/>
</dbReference>
<dbReference type="InterPro" id="IPR000843">
    <property type="entry name" value="HTH_LacI"/>
</dbReference>
<dbReference type="Pfam" id="PF00532">
    <property type="entry name" value="Peripla_BP_1"/>
    <property type="match status" value="1"/>
</dbReference>
<dbReference type="GO" id="GO:0003700">
    <property type="term" value="F:DNA-binding transcription factor activity"/>
    <property type="evidence" value="ECO:0007669"/>
    <property type="project" value="TreeGrafter"/>
</dbReference>
<gene>
    <name evidence="5" type="ORF">SE17_36910</name>
</gene>
<protein>
    <recommendedName>
        <fullName evidence="4">HTH lacI-type domain-containing protein</fullName>
    </recommendedName>
</protein>
<dbReference type="InterPro" id="IPR028082">
    <property type="entry name" value="Peripla_BP_I"/>
</dbReference>
<dbReference type="EMBL" id="LJCR01002490">
    <property type="protein sequence ID" value="KPV48652.1"/>
    <property type="molecule type" value="Genomic_DNA"/>
</dbReference>
<dbReference type="SMART" id="SM00354">
    <property type="entry name" value="HTH_LACI"/>
    <property type="match status" value="1"/>
</dbReference>
<dbReference type="CDD" id="cd01392">
    <property type="entry name" value="HTH_LacI"/>
    <property type="match status" value="1"/>
</dbReference>
<dbReference type="InterPro" id="IPR001761">
    <property type="entry name" value="Peripla_BP/Lac1_sug-bd_dom"/>
</dbReference>
<name>A0A0P9H3U4_9CHLR</name>
<dbReference type="Pfam" id="PF00356">
    <property type="entry name" value="LacI"/>
    <property type="match status" value="1"/>
</dbReference>
<evidence type="ECO:0000259" key="4">
    <source>
        <dbReference type="PROSITE" id="PS50932"/>
    </source>
</evidence>
<evidence type="ECO:0000256" key="3">
    <source>
        <dbReference type="ARBA" id="ARBA00023163"/>
    </source>
</evidence>
<proteinExistence type="predicted"/>
<dbReference type="PROSITE" id="PS50932">
    <property type="entry name" value="HTH_LACI_2"/>
    <property type="match status" value="1"/>
</dbReference>
<dbReference type="Proteomes" id="UP000050509">
    <property type="component" value="Unassembled WGS sequence"/>
</dbReference>
<keyword evidence="1" id="KW-0805">Transcription regulation</keyword>
<dbReference type="CDD" id="cd06267">
    <property type="entry name" value="PBP1_LacI_sugar_binding-like"/>
    <property type="match status" value="1"/>
</dbReference>
<dbReference type="Gene3D" id="3.40.50.2300">
    <property type="match status" value="2"/>
</dbReference>
<dbReference type="AlphaFoldDB" id="A0A0P9H3U4"/>
<dbReference type="GO" id="GO:0000976">
    <property type="term" value="F:transcription cis-regulatory region binding"/>
    <property type="evidence" value="ECO:0007669"/>
    <property type="project" value="TreeGrafter"/>
</dbReference>
<evidence type="ECO:0000313" key="6">
    <source>
        <dbReference type="Proteomes" id="UP000050509"/>
    </source>
</evidence>
<keyword evidence="2" id="KW-0238">DNA-binding</keyword>
<keyword evidence="3" id="KW-0804">Transcription</keyword>
<feature type="domain" description="HTH lacI-type" evidence="4">
    <location>
        <begin position="11"/>
        <end position="65"/>
    </location>
</feature>
<evidence type="ECO:0000313" key="5">
    <source>
        <dbReference type="EMBL" id="KPV48652.1"/>
    </source>
</evidence>
<evidence type="ECO:0000256" key="2">
    <source>
        <dbReference type="ARBA" id="ARBA00023125"/>
    </source>
</evidence>
<sequence length="222" mass="23965">MRTRSRGRAAVTIGQVAKHANVSTATVSRVLNQNVGVADETSARVLAAVAELGYVPQSAARNLAQGTTRTLGLVLPDASADFYSPLLRGITEAAAAADYDVLIAIQPNATASLPIRRSRGRHNTDGLLAFDLSYADAELRQLHAQHIPVVLMYRSPPLGTSIPTILIENTRGAQQIVEHLITAHGRRRIAFLRGQPKNEDSSWREHGYRQALAAYGIDCEPA</sequence>
<dbReference type="PANTHER" id="PTHR30146:SF109">
    <property type="entry name" value="HTH-TYPE TRANSCRIPTIONAL REGULATOR GALS"/>
    <property type="match status" value="1"/>
</dbReference>